<comment type="caution">
    <text evidence="1">The sequence shown here is derived from an EMBL/GenBank/DDBJ whole genome shotgun (WGS) entry which is preliminary data.</text>
</comment>
<dbReference type="AlphaFoldDB" id="A0A2S5BAX1"/>
<accession>A0A2S5BAX1</accession>
<evidence type="ECO:0000313" key="2">
    <source>
        <dbReference type="Proteomes" id="UP000237144"/>
    </source>
</evidence>
<sequence>MNSKPTIKIEQPSAGADWTHTAAIAIGNGDAPIPPYLVFATERGYVPPLVLLTNDELKRGAATSRGYLDFQFRPDWASQERPWERWLEAICWLSLDEFLPALAKLCFLVKATLCAAISTRETVDRDVGLFLGQLCVRLTVPGSWQTVRRYALLKLREWRQAIHQSKLWTRMVLSTWDECLWTKACTGSDEAGVEIVATPDEVAPTSEHKLLDMTHETAVEQSVPAHYRIQVCLRVQSWVIAQRLDLMVASNTAFSSVIKVICHHLGIIDVNLFRFVMNAQDWYGCMTMHELGPVTHASLFVVLRHTYKYLLPPRQRA</sequence>
<evidence type="ECO:0000313" key="1">
    <source>
        <dbReference type="EMBL" id="POY73908.1"/>
    </source>
</evidence>
<name>A0A2S5BAX1_9BASI</name>
<dbReference type="EMBL" id="PJQD01000033">
    <property type="protein sequence ID" value="POY73908.1"/>
    <property type="molecule type" value="Genomic_DNA"/>
</dbReference>
<reference evidence="1 2" key="1">
    <citation type="journal article" date="2018" name="Front. Microbiol.">
        <title>Prospects for Fungal Bioremediation of Acidic Radioactive Waste Sites: Characterization and Genome Sequence of Rhodotorula taiwanensis MD1149.</title>
        <authorList>
            <person name="Tkavc R."/>
            <person name="Matrosova V.Y."/>
            <person name="Grichenko O.E."/>
            <person name="Gostincar C."/>
            <person name="Volpe R.P."/>
            <person name="Klimenkova P."/>
            <person name="Gaidamakova E.K."/>
            <person name="Zhou C.E."/>
            <person name="Stewart B.J."/>
            <person name="Lyman M.G."/>
            <person name="Malfatti S.A."/>
            <person name="Rubinfeld B."/>
            <person name="Courtot M."/>
            <person name="Singh J."/>
            <person name="Dalgard C.L."/>
            <person name="Hamilton T."/>
            <person name="Frey K.G."/>
            <person name="Gunde-Cimerman N."/>
            <person name="Dugan L."/>
            <person name="Daly M.J."/>
        </authorList>
    </citation>
    <scope>NUCLEOTIDE SEQUENCE [LARGE SCALE GENOMIC DNA]</scope>
    <source>
        <strain evidence="1 2">MD1149</strain>
    </source>
</reference>
<dbReference type="Proteomes" id="UP000237144">
    <property type="component" value="Unassembled WGS sequence"/>
</dbReference>
<gene>
    <name evidence="1" type="ORF">BMF94_3079</name>
</gene>
<proteinExistence type="predicted"/>
<keyword evidence="2" id="KW-1185">Reference proteome</keyword>
<protein>
    <submittedName>
        <fullName evidence="1">Uncharacterized protein</fullName>
    </submittedName>
</protein>
<organism evidence="1 2">
    <name type="scientific">Rhodotorula taiwanensis</name>
    <dbReference type="NCBI Taxonomy" id="741276"/>
    <lineage>
        <taxon>Eukaryota</taxon>
        <taxon>Fungi</taxon>
        <taxon>Dikarya</taxon>
        <taxon>Basidiomycota</taxon>
        <taxon>Pucciniomycotina</taxon>
        <taxon>Microbotryomycetes</taxon>
        <taxon>Sporidiobolales</taxon>
        <taxon>Sporidiobolaceae</taxon>
        <taxon>Rhodotorula</taxon>
    </lineage>
</organism>